<evidence type="ECO:0000256" key="3">
    <source>
        <dbReference type="ARBA" id="ARBA00022989"/>
    </source>
</evidence>
<reference evidence="9 10" key="1">
    <citation type="submission" date="2020-06" db="EMBL/GenBank/DDBJ databases">
        <title>Oricola thermophila sp. nov. isolated from a tidal sediments.</title>
        <authorList>
            <person name="Kwon K.K."/>
            <person name="Yang S.-H."/>
            <person name="Park M.-J."/>
        </authorList>
    </citation>
    <scope>NUCLEOTIDE SEQUENCE [LARGE SCALE GENOMIC DNA]</scope>
    <source>
        <strain evidence="9 10">MEBiC13590</strain>
    </source>
</reference>
<keyword evidence="3 7" id="KW-1133">Transmembrane helix</keyword>
<sequence>MSILILLVGVAAFAVLGVVFFAKAPPSQIAAVLRVAGPLLVTLLGTILSLTGRVGVGAPLIMLAAAWYRRLHRQSRLQRPQGQKSAVRSAWLEMELDHDTGELDGLVLAGRYDGRVLSEMSEDELRILASELESDRESAELLETYLDRRMPGWREDSDMDSGARQTGPHDTGAMSHEEAYKILGLEPGASASDIRKAHRSLMQRVHPDLGGNAFLAQRVNEARDLLLRDHGDRDP</sequence>
<keyword evidence="10" id="KW-1185">Reference proteome</keyword>
<dbReference type="InterPro" id="IPR001623">
    <property type="entry name" value="DnaJ_domain"/>
</dbReference>
<feature type="region of interest" description="Disordered" evidence="6">
    <location>
        <begin position="152"/>
        <end position="172"/>
    </location>
</feature>
<dbReference type="EMBL" id="CP054836">
    <property type="protein sequence ID" value="QKV18090.1"/>
    <property type="molecule type" value="Genomic_DNA"/>
</dbReference>
<dbReference type="CDD" id="cd06257">
    <property type="entry name" value="DnaJ"/>
    <property type="match status" value="1"/>
</dbReference>
<dbReference type="PANTHER" id="PTHR12763:SF28">
    <property type="entry name" value="GEO10507P1-RELATED"/>
    <property type="match status" value="1"/>
</dbReference>
<evidence type="ECO:0000313" key="9">
    <source>
        <dbReference type="EMBL" id="QKV18090.1"/>
    </source>
</evidence>
<protein>
    <submittedName>
        <fullName evidence="9">DnaJ domain-containing protein</fullName>
    </submittedName>
</protein>
<comment type="subcellular location">
    <subcellularLocation>
        <location evidence="1">Membrane</location>
        <topology evidence="1">Single-pass membrane protein</topology>
    </subcellularLocation>
</comment>
<evidence type="ECO:0000259" key="8">
    <source>
        <dbReference type="PROSITE" id="PS50076"/>
    </source>
</evidence>
<dbReference type="KEGG" id="orm:HTY61_06270"/>
<gene>
    <name evidence="9" type="ORF">HTY61_06270</name>
</gene>
<evidence type="ECO:0000313" key="10">
    <source>
        <dbReference type="Proteomes" id="UP000509367"/>
    </source>
</evidence>
<organism evidence="9 10">
    <name type="scientific">Oricola thermophila</name>
    <dbReference type="NCBI Taxonomy" id="2742145"/>
    <lineage>
        <taxon>Bacteria</taxon>
        <taxon>Pseudomonadati</taxon>
        <taxon>Pseudomonadota</taxon>
        <taxon>Alphaproteobacteria</taxon>
        <taxon>Hyphomicrobiales</taxon>
        <taxon>Ahrensiaceae</taxon>
        <taxon>Oricola</taxon>
    </lineage>
</organism>
<dbReference type="PROSITE" id="PS50076">
    <property type="entry name" value="DNAJ_2"/>
    <property type="match status" value="1"/>
</dbReference>
<evidence type="ECO:0000256" key="4">
    <source>
        <dbReference type="ARBA" id="ARBA00023136"/>
    </source>
</evidence>
<dbReference type="InterPro" id="IPR036869">
    <property type="entry name" value="J_dom_sf"/>
</dbReference>
<comment type="similarity">
    <text evidence="5">Belongs to the TIM14 family.</text>
</comment>
<feature type="transmembrane region" description="Helical" evidence="7">
    <location>
        <begin position="40"/>
        <end position="68"/>
    </location>
</feature>
<dbReference type="AlphaFoldDB" id="A0A6N1VAX1"/>
<dbReference type="GO" id="GO:0016020">
    <property type="term" value="C:membrane"/>
    <property type="evidence" value="ECO:0007669"/>
    <property type="project" value="UniProtKB-SubCell"/>
</dbReference>
<dbReference type="Gene3D" id="1.10.287.110">
    <property type="entry name" value="DnaJ domain"/>
    <property type="match status" value="1"/>
</dbReference>
<dbReference type="RefSeq" id="WP_175275986.1">
    <property type="nucleotide sequence ID" value="NZ_CP054836.1"/>
</dbReference>
<evidence type="ECO:0000256" key="6">
    <source>
        <dbReference type="SAM" id="MobiDB-lite"/>
    </source>
</evidence>
<dbReference type="Pfam" id="PF00226">
    <property type="entry name" value="DnaJ"/>
    <property type="match status" value="1"/>
</dbReference>
<dbReference type="PANTHER" id="PTHR12763">
    <property type="match status" value="1"/>
</dbReference>
<accession>A0A6N1VAX1</accession>
<proteinExistence type="inferred from homology"/>
<evidence type="ECO:0000256" key="5">
    <source>
        <dbReference type="ARBA" id="ARBA00038105"/>
    </source>
</evidence>
<keyword evidence="2 7" id="KW-0812">Transmembrane</keyword>
<dbReference type="Proteomes" id="UP000509367">
    <property type="component" value="Chromosome"/>
</dbReference>
<keyword evidence="4 7" id="KW-0472">Membrane</keyword>
<dbReference type="SUPFAM" id="SSF46565">
    <property type="entry name" value="Chaperone J-domain"/>
    <property type="match status" value="1"/>
</dbReference>
<evidence type="ECO:0000256" key="1">
    <source>
        <dbReference type="ARBA" id="ARBA00004167"/>
    </source>
</evidence>
<dbReference type="SMART" id="SM00271">
    <property type="entry name" value="DnaJ"/>
    <property type="match status" value="1"/>
</dbReference>
<feature type="domain" description="J" evidence="8">
    <location>
        <begin position="178"/>
        <end position="235"/>
    </location>
</feature>
<name>A0A6N1VAX1_9HYPH</name>
<evidence type="ECO:0000256" key="7">
    <source>
        <dbReference type="SAM" id="Phobius"/>
    </source>
</evidence>
<evidence type="ECO:0000256" key="2">
    <source>
        <dbReference type="ARBA" id="ARBA00022692"/>
    </source>
</evidence>